<proteinExistence type="predicted"/>
<dbReference type="Pfam" id="PF10545">
    <property type="entry name" value="MADF_DNA_bdg"/>
    <property type="match status" value="1"/>
</dbReference>
<organism evidence="3 4">
    <name type="scientific">Aquarana catesbeiana</name>
    <name type="common">American bullfrog</name>
    <name type="synonym">Rana catesbeiana</name>
    <dbReference type="NCBI Taxonomy" id="8400"/>
    <lineage>
        <taxon>Eukaryota</taxon>
        <taxon>Metazoa</taxon>
        <taxon>Chordata</taxon>
        <taxon>Craniata</taxon>
        <taxon>Vertebrata</taxon>
        <taxon>Euteleostomi</taxon>
        <taxon>Amphibia</taxon>
        <taxon>Batrachia</taxon>
        <taxon>Anura</taxon>
        <taxon>Neobatrachia</taxon>
        <taxon>Ranoidea</taxon>
        <taxon>Ranidae</taxon>
        <taxon>Aquarana</taxon>
    </lineage>
</organism>
<feature type="compositionally biased region" description="Low complexity" evidence="1">
    <location>
        <begin position="110"/>
        <end position="121"/>
    </location>
</feature>
<keyword evidence="4" id="KW-1185">Reference proteome</keyword>
<dbReference type="Proteomes" id="UP000228934">
    <property type="component" value="Unassembled WGS sequence"/>
</dbReference>
<gene>
    <name evidence="3" type="ORF">AB205_0099280</name>
</gene>
<dbReference type="EMBL" id="KZ011475">
    <property type="protein sequence ID" value="PIO14089.1"/>
    <property type="molecule type" value="Genomic_DNA"/>
</dbReference>
<dbReference type="PANTHER" id="PTHR21505">
    <property type="entry name" value="MADF DOMAIN-CONTAINING PROTEIN-RELATED"/>
    <property type="match status" value="1"/>
</dbReference>
<feature type="region of interest" description="Disordered" evidence="1">
    <location>
        <begin position="110"/>
        <end position="182"/>
    </location>
</feature>
<sequence>MDMLLKDNDFMSLFIDMLRELPCLWEINHPHYKNQTKRKAALDQLLEIVKQVIPTADITYFKILIGGLRSTYVRERQKVQDSLRSGAADDIYVPRMWYYDRLHFLAGQTEPRPSLSSLPSTLPSPPAEASDAQPGPSRQQHMEEPRLSQGSLSQEVAGPSRLADLQVPPPPPERESGSRRSALEEVGRGLFWKATEVLGAQHTMEEDIAATIAFQMQRMEEGQQVMCESLILEALNKGMRGQITSQTHLCEIPHGPPPPPAGPPPSPPSPPYPPPSPPPPPDTSPTAQPQPRRKCGRKTRKRGPWVQSGRPKDAASCGSTAWGHRCHLLLSGSLRILDQTALPYIWTPHSTNFDIQDLMSAVGVPGFANFSC</sequence>
<protein>
    <recommendedName>
        <fullName evidence="2">MADF domain-containing protein</fullName>
    </recommendedName>
</protein>
<evidence type="ECO:0000313" key="4">
    <source>
        <dbReference type="Proteomes" id="UP000228934"/>
    </source>
</evidence>
<dbReference type="SMART" id="SM00595">
    <property type="entry name" value="MADF"/>
    <property type="match status" value="1"/>
</dbReference>
<dbReference type="PANTHER" id="PTHR21505:SF8">
    <property type="entry name" value="DPT-YFP REPRESSOR BY OVEREXPRESSION, ISOFORM D-RELATED"/>
    <property type="match status" value="1"/>
</dbReference>
<feature type="compositionally biased region" description="Basic residues" evidence="1">
    <location>
        <begin position="291"/>
        <end position="303"/>
    </location>
</feature>
<feature type="region of interest" description="Disordered" evidence="1">
    <location>
        <begin position="248"/>
        <end position="319"/>
    </location>
</feature>
<evidence type="ECO:0000259" key="2">
    <source>
        <dbReference type="PROSITE" id="PS51029"/>
    </source>
</evidence>
<feature type="compositionally biased region" description="Pro residues" evidence="1">
    <location>
        <begin position="254"/>
        <end position="283"/>
    </location>
</feature>
<evidence type="ECO:0000313" key="3">
    <source>
        <dbReference type="EMBL" id="PIO14089.1"/>
    </source>
</evidence>
<dbReference type="InterPro" id="IPR006578">
    <property type="entry name" value="MADF-dom"/>
</dbReference>
<reference evidence="4" key="1">
    <citation type="journal article" date="2017" name="Nat. Commun.">
        <title>The North American bullfrog draft genome provides insight into hormonal regulation of long noncoding RNA.</title>
        <authorList>
            <person name="Hammond S.A."/>
            <person name="Warren R.L."/>
            <person name="Vandervalk B.P."/>
            <person name="Kucuk E."/>
            <person name="Khan H."/>
            <person name="Gibb E.A."/>
            <person name="Pandoh P."/>
            <person name="Kirk H."/>
            <person name="Zhao Y."/>
            <person name="Jones M."/>
            <person name="Mungall A.J."/>
            <person name="Coope R."/>
            <person name="Pleasance S."/>
            <person name="Moore R.A."/>
            <person name="Holt R.A."/>
            <person name="Round J.M."/>
            <person name="Ohora S."/>
            <person name="Walle B.V."/>
            <person name="Veldhoen N."/>
            <person name="Helbing C.C."/>
            <person name="Birol I."/>
        </authorList>
    </citation>
    <scope>NUCLEOTIDE SEQUENCE [LARGE SCALE GENOMIC DNA]</scope>
</reference>
<evidence type="ECO:0000256" key="1">
    <source>
        <dbReference type="SAM" id="MobiDB-lite"/>
    </source>
</evidence>
<feature type="compositionally biased region" description="Basic and acidic residues" evidence="1">
    <location>
        <begin position="172"/>
        <end position="182"/>
    </location>
</feature>
<feature type="domain" description="MADF" evidence="2">
    <location>
        <begin position="13"/>
        <end position="110"/>
    </location>
</feature>
<accession>A0A2G9QEM9</accession>
<dbReference type="AlphaFoldDB" id="A0A2G9QEM9"/>
<name>A0A2G9QEM9_AQUCT</name>
<dbReference type="PROSITE" id="PS51029">
    <property type="entry name" value="MADF"/>
    <property type="match status" value="1"/>
</dbReference>